<dbReference type="InterPro" id="IPR027417">
    <property type="entry name" value="P-loop_NTPase"/>
</dbReference>
<dbReference type="InterPro" id="IPR003593">
    <property type="entry name" value="AAA+_ATPase"/>
</dbReference>
<evidence type="ECO:0000256" key="4">
    <source>
        <dbReference type="ARBA" id="ARBA00022840"/>
    </source>
</evidence>
<reference evidence="6" key="2">
    <citation type="journal article" date="2021" name="Microbiome">
        <title>Successional dynamics and alternative stable states in a saline activated sludge microbial community over 9 years.</title>
        <authorList>
            <person name="Wang Y."/>
            <person name="Ye J."/>
            <person name="Ju F."/>
            <person name="Liu L."/>
            <person name="Boyd J.A."/>
            <person name="Deng Y."/>
            <person name="Parks D.H."/>
            <person name="Jiang X."/>
            <person name="Yin X."/>
            <person name="Woodcroft B.J."/>
            <person name="Tyson G.W."/>
            <person name="Hugenholtz P."/>
            <person name="Polz M.F."/>
            <person name="Zhang T."/>
        </authorList>
    </citation>
    <scope>NUCLEOTIDE SEQUENCE</scope>
    <source>
        <strain evidence="6">HKST-UBA17</strain>
    </source>
</reference>
<protein>
    <submittedName>
        <fullName evidence="6">ABC transporter ATP-binding protein</fullName>
    </submittedName>
</protein>
<dbReference type="SUPFAM" id="SSF52540">
    <property type="entry name" value="P-loop containing nucleoside triphosphate hydrolases"/>
    <property type="match status" value="1"/>
</dbReference>
<evidence type="ECO:0000256" key="1">
    <source>
        <dbReference type="ARBA" id="ARBA00005417"/>
    </source>
</evidence>
<dbReference type="Pfam" id="PF00005">
    <property type="entry name" value="ABC_tran"/>
    <property type="match status" value="1"/>
</dbReference>
<keyword evidence="3" id="KW-0547">Nucleotide-binding</keyword>
<dbReference type="AlphaFoldDB" id="A0A955KWT7"/>
<feature type="domain" description="ABC transporter" evidence="5">
    <location>
        <begin position="11"/>
        <end position="235"/>
    </location>
</feature>
<gene>
    <name evidence="6" type="ORF">KC685_00735</name>
</gene>
<proteinExistence type="inferred from homology"/>
<evidence type="ECO:0000313" key="7">
    <source>
        <dbReference type="Proteomes" id="UP000741282"/>
    </source>
</evidence>
<name>A0A955KWT7_9BACT</name>
<sequence>MEGKAKQENVIIINSLCKSYGKVKAVKDLSFSVKRGEIFGFLGPNGAGKTTTIRVLMGQIFQDEGNFQILGINNGVRSDTKLMDEIGYISGEGYIYENWSARRLFEYLSSISHKQIEFDSFADRLDLDLDRKISELSSGNKQKVLLVQAFMKMPKLLILDEPTSGLDPLLQNIFEEMLFEFRENGGTVLLSSHILSEVQRVCDRVGIIRQGELIKVSTIGELIPKTYFLKLWVDDELPSDLMNLLPDMKAEGQGRYHAKYLGDINQLINLLAKLKIKHLTISEPKLEEMFLELYNEK</sequence>
<organism evidence="6 7">
    <name type="scientific">Candidatus Dojkabacteria bacterium</name>
    <dbReference type="NCBI Taxonomy" id="2099670"/>
    <lineage>
        <taxon>Bacteria</taxon>
        <taxon>Candidatus Dojkabacteria</taxon>
    </lineage>
</organism>
<comment type="caution">
    <text evidence="6">The sequence shown here is derived from an EMBL/GenBank/DDBJ whole genome shotgun (WGS) entry which is preliminary data.</text>
</comment>
<dbReference type="GO" id="GO:0005524">
    <property type="term" value="F:ATP binding"/>
    <property type="evidence" value="ECO:0007669"/>
    <property type="project" value="UniProtKB-KW"/>
</dbReference>
<dbReference type="CDD" id="cd03230">
    <property type="entry name" value="ABC_DR_subfamily_A"/>
    <property type="match status" value="1"/>
</dbReference>
<evidence type="ECO:0000256" key="3">
    <source>
        <dbReference type="ARBA" id="ARBA00022741"/>
    </source>
</evidence>
<evidence type="ECO:0000259" key="5">
    <source>
        <dbReference type="PROSITE" id="PS50893"/>
    </source>
</evidence>
<dbReference type="EMBL" id="JAGQLN010000002">
    <property type="protein sequence ID" value="MCA9376429.1"/>
    <property type="molecule type" value="Genomic_DNA"/>
</dbReference>
<dbReference type="Proteomes" id="UP000741282">
    <property type="component" value="Unassembled WGS sequence"/>
</dbReference>
<evidence type="ECO:0000256" key="2">
    <source>
        <dbReference type="ARBA" id="ARBA00022448"/>
    </source>
</evidence>
<dbReference type="GO" id="GO:0016887">
    <property type="term" value="F:ATP hydrolysis activity"/>
    <property type="evidence" value="ECO:0007669"/>
    <property type="project" value="InterPro"/>
</dbReference>
<dbReference type="SMART" id="SM00382">
    <property type="entry name" value="AAA"/>
    <property type="match status" value="1"/>
</dbReference>
<dbReference type="InterPro" id="IPR003439">
    <property type="entry name" value="ABC_transporter-like_ATP-bd"/>
</dbReference>
<dbReference type="Gene3D" id="3.40.50.300">
    <property type="entry name" value="P-loop containing nucleotide triphosphate hydrolases"/>
    <property type="match status" value="1"/>
</dbReference>
<reference evidence="6" key="1">
    <citation type="submission" date="2020-04" db="EMBL/GenBank/DDBJ databases">
        <authorList>
            <person name="Zhang T."/>
        </authorList>
    </citation>
    <scope>NUCLEOTIDE SEQUENCE</scope>
    <source>
        <strain evidence="6">HKST-UBA17</strain>
    </source>
</reference>
<keyword evidence="4 6" id="KW-0067">ATP-binding</keyword>
<evidence type="ECO:0000313" key="6">
    <source>
        <dbReference type="EMBL" id="MCA9376429.1"/>
    </source>
</evidence>
<dbReference type="PROSITE" id="PS50893">
    <property type="entry name" value="ABC_TRANSPORTER_2"/>
    <property type="match status" value="1"/>
</dbReference>
<accession>A0A955KWT7</accession>
<dbReference type="InterPro" id="IPR017871">
    <property type="entry name" value="ABC_transporter-like_CS"/>
</dbReference>
<dbReference type="PANTHER" id="PTHR42711:SF5">
    <property type="entry name" value="ABC TRANSPORTER ATP-BINDING PROTEIN NATA"/>
    <property type="match status" value="1"/>
</dbReference>
<dbReference type="InterPro" id="IPR050763">
    <property type="entry name" value="ABC_transporter_ATP-binding"/>
</dbReference>
<dbReference type="PROSITE" id="PS00211">
    <property type="entry name" value="ABC_TRANSPORTER_1"/>
    <property type="match status" value="1"/>
</dbReference>
<comment type="similarity">
    <text evidence="1">Belongs to the ABC transporter superfamily.</text>
</comment>
<keyword evidence="2" id="KW-0813">Transport</keyword>
<dbReference type="PANTHER" id="PTHR42711">
    <property type="entry name" value="ABC TRANSPORTER ATP-BINDING PROTEIN"/>
    <property type="match status" value="1"/>
</dbReference>